<feature type="transmembrane region" description="Helical" evidence="8">
    <location>
        <begin position="271"/>
        <end position="292"/>
    </location>
</feature>
<keyword evidence="7" id="KW-0807">Transducer</keyword>
<feature type="transmembrane region" description="Helical" evidence="8">
    <location>
        <begin position="134"/>
        <end position="155"/>
    </location>
</feature>
<dbReference type="SUPFAM" id="SSF81321">
    <property type="entry name" value="Family A G protein-coupled receptor-like"/>
    <property type="match status" value="1"/>
</dbReference>
<evidence type="ECO:0000256" key="4">
    <source>
        <dbReference type="ARBA" id="ARBA00023040"/>
    </source>
</evidence>
<feature type="domain" description="G-protein coupled receptors family 1 profile" evidence="9">
    <location>
        <begin position="29"/>
        <end position="290"/>
    </location>
</feature>
<dbReference type="InterPro" id="IPR000276">
    <property type="entry name" value="GPCR_Rhodpsn"/>
</dbReference>
<keyword evidence="2 8" id="KW-0812">Transmembrane</keyword>
<evidence type="ECO:0000259" key="9">
    <source>
        <dbReference type="PROSITE" id="PS50262"/>
    </source>
</evidence>
<dbReference type="PANTHER" id="PTHR24243">
    <property type="entry name" value="G-PROTEIN COUPLED RECEPTOR"/>
    <property type="match status" value="1"/>
</dbReference>
<dbReference type="AlphaFoldDB" id="A0A817A7X5"/>
<evidence type="ECO:0000313" key="11">
    <source>
        <dbReference type="Proteomes" id="UP000663824"/>
    </source>
</evidence>
<comment type="caution">
    <text evidence="10">The sequence shown here is derived from an EMBL/GenBank/DDBJ whole genome shotgun (WGS) entry which is preliminary data.</text>
</comment>
<keyword evidence="3 8" id="KW-1133">Transmembrane helix</keyword>
<feature type="transmembrane region" description="Helical" evidence="8">
    <location>
        <begin position="175"/>
        <end position="198"/>
    </location>
</feature>
<dbReference type="EMBL" id="CAJNRE010020386">
    <property type="protein sequence ID" value="CAF2231671.1"/>
    <property type="molecule type" value="Genomic_DNA"/>
</dbReference>
<evidence type="ECO:0000256" key="8">
    <source>
        <dbReference type="SAM" id="Phobius"/>
    </source>
</evidence>
<protein>
    <recommendedName>
        <fullName evidence="9">G-protein coupled receptors family 1 profile domain-containing protein</fullName>
    </recommendedName>
</protein>
<comment type="subcellular location">
    <subcellularLocation>
        <location evidence="1">Membrane</location>
        <topology evidence="1">Multi-pass membrane protein</topology>
    </subcellularLocation>
</comment>
<dbReference type="PROSITE" id="PS50262">
    <property type="entry name" value="G_PROTEIN_RECEP_F1_2"/>
    <property type="match status" value="1"/>
</dbReference>
<evidence type="ECO:0000256" key="6">
    <source>
        <dbReference type="ARBA" id="ARBA00023170"/>
    </source>
</evidence>
<evidence type="ECO:0000256" key="1">
    <source>
        <dbReference type="ARBA" id="ARBA00004141"/>
    </source>
</evidence>
<dbReference type="Pfam" id="PF00001">
    <property type="entry name" value="7tm_1"/>
    <property type="match status" value="1"/>
</dbReference>
<dbReference type="GO" id="GO:0005886">
    <property type="term" value="C:plasma membrane"/>
    <property type="evidence" value="ECO:0007669"/>
    <property type="project" value="TreeGrafter"/>
</dbReference>
<feature type="transmembrane region" description="Helical" evidence="8">
    <location>
        <begin position="49"/>
        <end position="72"/>
    </location>
</feature>
<evidence type="ECO:0000313" key="10">
    <source>
        <dbReference type="EMBL" id="CAF2231671.1"/>
    </source>
</evidence>
<feature type="transmembrane region" description="Helical" evidence="8">
    <location>
        <begin position="92"/>
        <end position="114"/>
    </location>
</feature>
<accession>A0A817A7X5</accession>
<evidence type="ECO:0000256" key="7">
    <source>
        <dbReference type="ARBA" id="ARBA00023224"/>
    </source>
</evidence>
<keyword evidence="5 8" id="KW-0472">Membrane</keyword>
<evidence type="ECO:0000256" key="5">
    <source>
        <dbReference type="ARBA" id="ARBA00023136"/>
    </source>
</evidence>
<feature type="transmembrane region" description="Helical" evidence="8">
    <location>
        <begin position="16"/>
        <end position="37"/>
    </location>
</feature>
<dbReference type="CDD" id="cd00637">
    <property type="entry name" value="7tm_classA_rhodopsin-like"/>
    <property type="match status" value="1"/>
</dbReference>
<evidence type="ECO:0000256" key="3">
    <source>
        <dbReference type="ARBA" id="ARBA00022989"/>
    </source>
</evidence>
<feature type="transmembrane region" description="Helical" evidence="8">
    <location>
        <begin position="229"/>
        <end position="251"/>
    </location>
</feature>
<dbReference type="InterPro" id="IPR017452">
    <property type="entry name" value="GPCR_Rhodpsn_7TM"/>
</dbReference>
<keyword evidence="4" id="KW-0297">G-protein coupled receptor</keyword>
<gene>
    <name evidence="10" type="ORF">MBJ925_LOCUS36920</name>
</gene>
<dbReference type="Proteomes" id="UP000663824">
    <property type="component" value="Unassembled WGS sequence"/>
</dbReference>
<evidence type="ECO:0000256" key="2">
    <source>
        <dbReference type="ARBA" id="ARBA00022692"/>
    </source>
</evidence>
<keyword evidence="6" id="KW-0675">Receptor</keyword>
<proteinExistence type="predicted"/>
<dbReference type="GO" id="GO:0004930">
    <property type="term" value="F:G protein-coupled receptor activity"/>
    <property type="evidence" value="ECO:0007669"/>
    <property type="project" value="UniProtKB-KW"/>
</dbReference>
<organism evidence="10 11">
    <name type="scientific">Rotaria magnacalcarata</name>
    <dbReference type="NCBI Taxonomy" id="392030"/>
    <lineage>
        <taxon>Eukaryota</taxon>
        <taxon>Metazoa</taxon>
        <taxon>Spiralia</taxon>
        <taxon>Gnathifera</taxon>
        <taxon>Rotifera</taxon>
        <taxon>Eurotatoria</taxon>
        <taxon>Bdelloidea</taxon>
        <taxon>Philodinida</taxon>
        <taxon>Philodinidae</taxon>
        <taxon>Rotaria</taxon>
    </lineage>
</organism>
<name>A0A817A7X5_9BILA</name>
<reference evidence="10" key="1">
    <citation type="submission" date="2021-02" db="EMBL/GenBank/DDBJ databases">
        <authorList>
            <person name="Nowell W R."/>
        </authorList>
    </citation>
    <scope>NUCLEOTIDE SEQUENCE</scope>
</reference>
<dbReference type="Gene3D" id="1.20.1070.10">
    <property type="entry name" value="Rhodopsin 7-helix transmembrane proteins"/>
    <property type="match status" value="1"/>
</dbReference>
<sequence>MSSTATLNYISQQLNIYLGISMFIFGLIGCLWNMLIFRHYSIRLSSCCVYMLISALASLIQLIFGLLIRIISEGFQLDWTLSNIAWCKIRNYITFCASSISLSCNVWATIDRFLSTCHQIKWRSFNSVYIAKGVCLLTTIIWMLAGIPNLIYIQPMQTRRTCASSSFVWSTVSTYVFNLLGYGICPWLFMSIFGLLTLKNVRRNRSQRINPIPATFLTRMARIDNQLTSVLLFQIIVTIISSMPYCIQRIYDSLTEKVIKTEYRRAQEYLFLQIVRLLFYFNYISMFYLSYLSSSIFRNLSKKVLVNLFKNKHDISREITIINHQNNEKQTRQRQQLNIATIQTLRTSTLV</sequence>
<dbReference type="PANTHER" id="PTHR24243:SF230">
    <property type="entry name" value="G-PROTEIN COUPLED RECEPTORS FAMILY 1 PROFILE DOMAIN-CONTAINING PROTEIN"/>
    <property type="match status" value="1"/>
</dbReference>